<dbReference type="Pfam" id="PF08639">
    <property type="entry name" value="Sld3_STD"/>
    <property type="match status" value="1"/>
</dbReference>
<feature type="region of interest" description="Disordered" evidence="1">
    <location>
        <begin position="183"/>
        <end position="215"/>
    </location>
</feature>
<feature type="compositionally biased region" description="Low complexity" evidence="1">
    <location>
        <begin position="288"/>
        <end position="311"/>
    </location>
</feature>
<feature type="region of interest" description="Disordered" evidence="1">
    <location>
        <begin position="288"/>
        <end position="331"/>
    </location>
</feature>
<keyword evidence="4" id="KW-1185">Reference proteome</keyword>
<feature type="compositionally biased region" description="Basic and acidic residues" evidence="1">
    <location>
        <begin position="403"/>
        <end position="412"/>
    </location>
</feature>
<feature type="compositionally biased region" description="Basic and acidic residues" evidence="1">
    <location>
        <begin position="204"/>
        <end position="215"/>
    </location>
</feature>
<feature type="region of interest" description="Disordered" evidence="1">
    <location>
        <begin position="359"/>
        <end position="465"/>
    </location>
</feature>
<organism evidence="3 4">
    <name type="scientific">Heliocybe sulcata</name>
    <dbReference type="NCBI Taxonomy" id="5364"/>
    <lineage>
        <taxon>Eukaryota</taxon>
        <taxon>Fungi</taxon>
        <taxon>Dikarya</taxon>
        <taxon>Basidiomycota</taxon>
        <taxon>Agaricomycotina</taxon>
        <taxon>Agaricomycetes</taxon>
        <taxon>Gloeophyllales</taxon>
        <taxon>Gloeophyllaceae</taxon>
        <taxon>Heliocybe</taxon>
    </lineage>
</organism>
<evidence type="ECO:0000313" key="4">
    <source>
        <dbReference type="Proteomes" id="UP000305948"/>
    </source>
</evidence>
<feature type="compositionally biased region" description="Basic and acidic residues" evidence="1">
    <location>
        <begin position="363"/>
        <end position="385"/>
    </location>
</feature>
<dbReference type="AlphaFoldDB" id="A0A5C3MWZ1"/>
<feature type="compositionally biased region" description="Acidic residues" evidence="1">
    <location>
        <begin position="427"/>
        <end position="447"/>
    </location>
</feature>
<evidence type="ECO:0000313" key="3">
    <source>
        <dbReference type="EMBL" id="TFK49473.1"/>
    </source>
</evidence>
<dbReference type="InterPro" id="IPR013948">
    <property type="entry name" value="DNA_replication_reg_Sld3_C"/>
</dbReference>
<name>A0A5C3MWZ1_9AGAM</name>
<feature type="compositionally biased region" description="Low complexity" evidence="1">
    <location>
        <begin position="322"/>
        <end position="331"/>
    </location>
</feature>
<proteinExistence type="predicted"/>
<dbReference type="Gene3D" id="1.20.58.2130">
    <property type="match status" value="1"/>
</dbReference>
<evidence type="ECO:0000259" key="2">
    <source>
        <dbReference type="Pfam" id="PF08639"/>
    </source>
</evidence>
<dbReference type="Proteomes" id="UP000305948">
    <property type="component" value="Unassembled WGS sequence"/>
</dbReference>
<feature type="domain" description="DNA replication regulator Sld3 C-terminal" evidence="2">
    <location>
        <begin position="152"/>
        <end position="377"/>
    </location>
</feature>
<protein>
    <recommendedName>
        <fullName evidence="2">DNA replication regulator Sld3 C-terminal domain-containing protein</fullName>
    </recommendedName>
</protein>
<dbReference type="EMBL" id="ML213516">
    <property type="protein sequence ID" value="TFK49473.1"/>
    <property type="molecule type" value="Genomic_DNA"/>
</dbReference>
<accession>A0A5C3MWZ1</accession>
<dbReference type="OrthoDB" id="3003917at2759"/>
<evidence type="ECO:0000256" key="1">
    <source>
        <dbReference type="SAM" id="MobiDB-lite"/>
    </source>
</evidence>
<gene>
    <name evidence="3" type="ORF">OE88DRAFT_1809755</name>
</gene>
<sequence length="465" mass="51811">MSVLPFELNLDLAYPLKWTTFNSSSRDLPFYGDRSKETPDQYVVRTYLQFLWLPESIMPLKLLVPSLLRVLRDPTSATEAPHPLHAFLEPILLTSCSCANKYHTEVPQILADEGGSGDIEEGTMWFAVNYEKGDEEVAAAGAGSQDVPNPGEEKWKKKWLERMERREVQIQIILHMLLLSLPGPPPVPSSSPKKRKRSGVAHDSPSKGDSPKGHAALESRIESFMDKLSTWQLLSSLDQEDGKGEDKDKDAEILDWMQTFCRDIVEPQFKVTLPQQTDLLRSKLFPHSAFSPSSRSTSPASRSPSPFSASTKRSRTGSKGPSLQRSRSLSLSLAEDRMDVVPGRKKLSREVSMNRVFKPKTKPVNEVRSKAKTKLSREESARPAKDAGMGTTLVVATPVKNKARVEYSDQRRSPSFGRRPSLSVKGEDDDELLLGGGLDEDGEEDWDIGGSVLVSDTPTKPRRLR</sequence>
<reference evidence="3 4" key="1">
    <citation type="journal article" date="2019" name="Nat. Ecol. Evol.">
        <title>Megaphylogeny resolves global patterns of mushroom evolution.</title>
        <authorList>
            <person name="Varga T."/>
            <person name="Krizsan K."/>
            <person name="Foldi C."/>
            <person name="Dima B."/>
            <person name="Sanchez-Garcia M."/>
            <person name="Sanchez-Ramirez S."/>
            <person name="Szollosi G.J."/>
            <person name="Szarkandi J.G."/>
            <person name="Papp V."/>
            <person name="Albert L."/>
            <person name="Andreopoulos W."/>
            <person name="Angelini C."/>
            <person name="Antonin V."/>
            <person name="Barry K.W."/>
            <person name="Bougher N.L."/>
            <person name="Buchanan P."/>
            <person name="Buyck B."/>
            <person name="Bense V."/>
            <person name="Catcheside P."/>
            <person name="Chovatia M."/>
            <person name="Cooper J."/>
            <person name="Damon W."/>
            <person name="Desjardin D."/>
            <person name="Finy P."/>
            <person name="Geml J."/>
            <person name="Haridas S."/>
            <person name="Hughes K."/>
            <person name="Justo A."/>
            <person name="Karasinski D."/>
            <person name="Kautmanova I."/>
            <person name="Kiss B."/>
            <person name="Kocsube S."/>
            <person name="Kotiranta H."/>
            <person name="LaButti K.M."/>
            <person name="Lechner B.E."/>
            <person name="Liimatainen K."/>
            <person name="Lipzen A."/>
            <person name="Lukacs Z."/>
            <person name="Mihaltcheva S."/>
            <person name="Morgado L.N."/>
            <person name="Niskanen T."/>
            <person name="Noordeloos M.E."/>
            <person name="Ohm R.A."/>
            <person name="Ortiz-Santana B."/>
            <person name="Ovrebo C."/>
            <person name="Racz N."/>
            <person name="Riley R."/>
            <person name="Savchenko A."/>
            <person name="Shiryaev A."/>
            <person name="Soop K."/>
            <person name="Spirin V."/>
            <person name="Szebenyi C."/>
            <person name="Tomsovsky M."/>
            <person name="Tulloss R.E."/>
            <person name="Uehling J."/>
            <person name="Grigoriev I.V."/>
            <person name="Vagvolgyi C."/>
            <person name="Papp T."/>
            <person name="Martin F.M."/>
            <person name="Miettinen O."/>
            <person name="Hibbett D.S."/>
            <person name="Nagy L.G."/>
        </authorList>
    </citation>
    <scope>NUCLEOTIDE SEQUENCE [LARGE SCALE GENOMIC DNA]</scope>
    <source>
        <strain evidence="3 4">OMC1185</strain>
    </source>
</reference>
<dbReference type="STRING" id="5364.A0A5C3MWZ1"/>